<protein>
    <submittedName>
        <fullName evidence="1">Uncharacterized protein</fullName>
    </submittedName>
</protein>
<name>A0ACD3BHB7_9AGAR</name>
<evidence type="ECO:0000313" key="2">
    <source>
        <dbReference type="Proteomes" id="UP000308600"/>
    </source>
</evidence>
<dbReference type="EMBL" id="ML208259">
    <property type="protein sequence ID" value="TFK77285.1"/>
    <property type="molecule type" value="Genomic_DNA"/>
</dbReference>
<reference evidence="1 2" key="1">
    <citation type="journal article" date="2019" name="Nat. Ecol. Evol.">
        <title>Megaphylogeny resolves global patterns of mushroom evolution.</title>
        <authorList>
            <person name="Varga T."/>
            <person name="Krizsan K."/>
            <person name="Foldi C."/>
            <person name="Dima B."/>
            <person name="Sanchez-Garcia M."/>
            <person name="Sanchez-Ramirez S."/>
            <person name="Szollosi G.J."/>
            <person name="Szarkandi J.G."/>
            <person name="Papp V."/>
            <person name="Albert L."/>
            <person name="Andreopoulos W."/>
            <person name="Angelini C."/>
            <person name="Antonin V."/>
            <person name="Barry K.W."/>
            <person name="Bougher N.L."/>
            <person name="Buchanan P."/>
            <person name="Buyck B."/>
            <person name="Bense V."/>
            <person name="Catcheside P."/>
            <person name="Chovatia M."/>
            <person name="Cooper J."/>
            <person name="Damon W."/>
            <person name="Desjardin D."/>
            <person name="Finy P."/>
            <person name="Geml J."/>
            <person name="Haridas S."/>
            <person name="Hughes K."/>
            <person name="Justo A."/>
            <person name="Karasinski D."/>
            <person name="Kautmanova I."/>
            <person name="Kiss B."/>
            <person name="Kocsube S."/>
            <person name="Kotiranta H."/>
            <person name="LaButti K.M."/>
            <person name="Lechner B.E."/>
            <person name="Liimatainen K."/>
            <person name="Lipzen A."/>
            <person name="Lukacs Z."/>
            <person name="Mihaltcheva S."/>
            <person name="Morgado L.N."/>
            <person name="Niskanen T."/>
            <person name="Noordeloos M.E."/>
            <person name="Ohm R.A."/>
            <person name="Ortiz-Santana B."/>
            <person name="Ovrebo C."/>
            <person name="Racz N."/>
            <person name="Riley R."/>
            <person name="Savchenko A."/>
            <person name="Shiryaev A."/>
            <person name="Soop K."/>
            <person name="Spirin V."/>
            <person name="Szebenyi C."/>
            <person name="Tomsovsky M."/>
            <person name="Tulloss R.E."/>
            <person name="Uehling J."/>
            <person name="Grigoriev I.V."/>
            <person name="Vagvolgyi C."/>
            <person name="Papp T."/>
            <person name="Martin F.M."/>
            <person name="Miettinen O."/>
            <person name="Hibbett D.S."/>
            <person name="Nagy L.G."/>
        </authorList>
    </citation>
    <scope>NUCLEOTIDE SEQUENCE [LARGE SCALE GENOMIC DNA]</scope>
    <source>
        <strain evidence="1 2">NL-1719</strain>
    </source>
</reference>
<evidence type="ECO:0000313" key="1">
    <source>
        <dbReference type="EMBL" id="TFK77285.1"/>
    </source>
</evidence>
<keyword evidence="2" id="KW-1185">Reference proteome</keyword>
<accession>A0ACD3BHB7</accession>
<organism evidence="1 2">
    <name type="scientific">Pluteus cervinus</name>
    <dbReference type="NCBI Taxonomy" id="181527"/>
    <lineage>
        <taxon>Eukaryota</taxon>
        <taxon>Fungi</taxon>
        <taxon>Dikarya</taxon>
        <taxon>Basidiomycota</taxon>
        <taxon>Agaricomycotina</taxon>
        <taxon>Agaricomycetes</taxon>
        <taxon>Agaricomycetidae</taxon>
        <taxon>Agaricales</taxon>
        <taxon>Pluteineae</taxon>
        <taxon>Pluteaceae</taxon>
        <taxon>Pluteus</taxon>
    </lineage>
</organism>
<dbReference type="Proteomes" id="UP000308600">
    <property type="component" value="Unassembled WGS sequence"/>
</dbReference>
<gene>
    <name evidence="1" type="ORF">BDN72DRAFT_891040</name>
</gene>
<proteinExistence type="predicted"/>
<sequence length="585" mass="62670">MSSPISRDVMNSSPDSDKENSNPGPSNDLTTLFFPRAYKTPPQPPAFKRRLIDVGDATVDDISLLADFSAEDEEQQEDEDDENATLTFREMAISCSPKSPEQRDAALYAERMLRTPFAELILEDDVTPVPKGKTYLRHFSPAAPFPAFPAFTTPQGEDAQGHSQTTISSPPGLDMDGSEAPEIRISPAEDLVSPLCSLKLETIHEDVNSQASSSLNLEDPVDFSSSGLTSYRGHLRPARTNAGAHANRCSADLYSSFFAQMQSSDSSFDLLNDKISFLSQESGMESMLEAMEEESFDLQIETAKMANTLREVVADSAPTSLGKSLDQDNGSDFVTSYIEQSRPVFAERQTAIHEIAVPEEGDLISISPTTPAPSTHSRTVVQKRLSSATPQSGRDGPALAPPPPVPALRIVKRQNLPTQASRPVGRETARAEPAQSSMKPASRRPSNAMAEATKRPARIVTPPTSASGSSANAATGSGPRRVLVTEDDKPIVAMSDIRTRPSSRVASSNAPKRLPIPGNPEPAPIPKLASASGLKPPTRYGSTMSAGSSLPRPVTFTKPTATAQAPETGKSKFTSLLGRGISARR</sequence>